<dbReference type="InterPro" id="IPR013783">
    <property type="entry name" value="Ig-like_fold"/>
</dbReference>
<accession>A0A8S2TNY8</accession>
<dbReference type="GO" id="GO:0004672">
    <property type="term" value="F:protein kinase activity"/>
    <property type="evidence" value="ECO:0007669"/>
    <property type="project" value="InterPro"/>
</dbReference>
<dbReference type="Gene3D" id="1.10.510.10">
    <property type="entry name" value="Transferase(Phosphotransferase) domain 1"/>
    <property type="match status" value="1"/>
</dbReference>
<dbReference type="Pfam" id="PF00041">
    <property type="entry name" value="fn3"/>
    <property type="match status" value="1"/>
</dbReference>
<dbReference type="SUPFAM" id="SSF49265">
    <property type="entry name" value="Fibronectin type III"/>
    <property type="match status" value="1"/>
</dbReference>
<dbReference type="InterPro" id="IPR036116">
    <property type="entry name" value="FN3_sf"/>
</dbReference>
<dbReference type="Gene3D" id="3.30.200.20">
    <property type="entry name" value="Phosphorylase Kinase, domain 1"/>
    <property type="match status" value="1"/>
</dbReference>
<evidence type="ECO:0000259" key="2">
    <source>
        <dbReference type="PROSITE" id="PS50853"/>
    </source>
</evidence>
<dbReference type="PROSITE" id="PS50853">
    <property type="entry name" value="FN3"/>
    <property type="match status" value="1"/>
</dbReference>
<dbReference type="InterPro" id="IPR000719">
    <property type="entry name" value="Prot_kinase_dom"/>
</dbReference>
<dbReference type="SUPFAM" id="SSF56112">
    <property type="entry name" value="Protein kinase-like (PK-like)"/>
    <property type="match status" value="1"/>
</dbReference>
<dbReference type="GO" id="GO:0005524">
    <property type="term" value="F:ATP binding"/>
    <property type="evidence" value="ECO:0007669"/>
    <property type="project" value="InterPro"/>
</dbReference>
<feature type="domain" description="Protein kinase" evidence="1">
    <location>
        <begin position="173"/>
        <end position="430"/>
    </location>
</feature>
<dbReference type="InterPro" id="IPR003961">
    <property type="entry name" value="FN3_dom"/>
</dbReference>
<feature type="domain" description="Fibronectin type-III" evidence="2">
    <location>
        <begin position="19"/>
        <end position="112"/>
    </location>
</feature>
<dbReference type="PANTHER" id="PTHR24347">
    <property type="entry name" value="SERINE/THREONINE-PROTEIN KINASE"/>
    <property type="match status" value="1"/>
</dbReference>
<dbReference type="SMART" id="SM00220">
    <property type="entry name" value="S_TKc"/>
    <property type="match status" value="1"/>
</dbReference>
<sequence>MYGSATSKARLLIGDVPDRPQRPLVVDVSSNEAYLIWSGPSYDGNNDISGYRVDYKAREDLKWTNSTFTIEETAIIKDLKPDTHYRFRVSCINKIGISSYSWGSEEIKTLEDGGEPLKNIDHHSAYRLLEHQHRIDQKSLKTIGEFLQPDVSKPKTLGEKTILKRDQNPWDLYKLIEELNSYGNSCYIRCAEEATDSVRIIKITDLTNVTQSHSNDYVPKEFELLNQIDHERIIKMNDGFMWKNSFVLIMDNYMEICSYICLRHKYNEELIIKILRQLLDAVQYLHFHGIAHLNINPSSVINENQLSLNVKLTDFSCATQLATPEGHSVKNLINPNNEYSAPEVLNDEAAGVQADVWSIGALIATLLSGFSPFAGISDDDTNQNVTFVRWNTNEFYDDVTQEAVLFVQQCLKKSPINRLTIPECLEHKWLSLNSVSTSRRETAIFLTEKLNRFVNDFRQRCHSKTKMQRETIAEISK</sequence>
<protein>
    <submittedName>
        <fullName evidence="3">Uncharacterized protein</fullName>
    </submittedName>
</protein>
<evidence type="ECO:0000313" key="3">
    <source>
        <dbReference type="EMBL" id="CAF4297462.1"/>
    </source>
</evidence>
<gene>
    <name evidence="3" type="ORF">TMI583_LOCUS38381</name>
</gene>
<comment type="caution">
    <text evidence="3">The sequence shown here is derived from an EMBL/GenBank/DDBJ whole genome shotgun (WGS) entry which is preliminary data.</text>
</comment>
<evidence type="ECO:0000259" key="1">
    <source>
        <dbReference type="PROSITE" id="PS50011"/>
    </source>
</evidence>
<organism evidence="3 4">
    <name type="scientific">Didymodactylos carnosus</name>
    <dbReference type="NCBI Taxonomy" id="1234261"/>
    <lineage>
        <taxon>Eukaryota</taxon>
        <taxon>Metazoa</taxon>
        <taxon>Spiralia</taxon>
        <taxon>Gnathifera</taxon>
        <taxon>Rotifera</taxon>
        <taxon>Eurotatoria</taxon>
        <taxon>Bdelloidea</taxon>
        <taxon>Philodinida</taxon>
        <taxon>Philodinidae</taxon>
        <taxon>Didymodactylos</taxon>
    </lineage>
</organism>
<dbReference type="EMBL" id="CAJOBA010057081">
    <property type="protein sequence ID" value="CAF4297462.1"/>
    <property type="molecule type" value="Genomic_DNA"/>
</dbReference>
<dbReference type="Proteomes" id="UP000682733">
    <property type="component" value="Unassembled WGS sequence"/>
</dbReference>
<dbReference type="PROSITE" id="PS50011">
    <property type="entry name" value="PROTEIN_KINASE_DOM"/>
    <property type="match status" value="1"/>
</dbReference>
<dbReference type="SMART" id="SM00060">
    <property type="entry name" value="FN3"/>
    <property type="match status" value="1"/>
</dbReference>
<dbReference type="InterPro" id="IPR011009">
    <property type="entry name" value="Kinase-like_dom_sf"/>
</dbReference>
<name>A0A8S2TNY8_9BILA</name>
<evidence type="ECO:0000313" key="4">
    <source>
        <dbReference type="Proteomes" id="UP000682733"/>
    </source>
</evidence>
<reference evidence="3" key="1">
    <citation type="submission" date="2021-02" db="EMBL/GenBank/DDBJ databases">
        <authorList>
            <person name="Nowell W R."/>
        </authorList>
    </citation>
    <scope>NUCLEOTIDE SEQUENCE</scope>
</reference>
<dbReference type="CDD" id="cd00063">
    <property type="entry name" value="FN3"/>
    <property type="match status" value="1"/>
</dbReference>
<dbReference type="Gene3D" id="2.60.40.10">
    <property type="entry name" value="Immunoglobulins"/>
    <property type="match status" value="1"/>
</dbReference>
<proteinExistence type="predicted"/>
<dbReference type="AlphaFoldDB" id="A0A8S2TNY8"/>
<dbReference type="Pfam" id="PF00069">
    <property type="entry name" value="Pkinase"/>
    <property type="match status" value="1"/>
</dbReference>